<dbReference type="SUPFAM" id="SSF52540">
    <property type="entry name" value="P-loop containing nucleoside triphosphate hydrolases"/>
    <property type="match status" value="1"/>
</dbReference>
<dbReference type="InterPro" id="IPR041741">
    <property type="entry name" value="SMC3_ABC_euk"/>
</dbReference>
<evidence type="ECO:0000313" key="12">
    <source>
        <dbReference type="Proteomes" id="UP000807716"/>
    </source>
</evidence>
<dbReference type="FunFam" id="3.40.50.300:FF:000370">
    <property type="entry name" value="Structural maintenance of chromosomes 3"/>
    <property type="match status" value="1"/>
</dbReference>
<dbReference type="InterPro" id="IPR027417">
    <property type="entry name" value="P-loop_NTPase"/>
</dbReference>
<dbReference type="FunFam" id="3.40.50.300:FF:000424">
    <property type="entry name" value="Structural maintenance of chromosomes 3"/>
    <property type="match status" value="1"/>
</dbReference>
<evidence type="ECO:0000256" key="7">
    <source>
        <dbReference type="ARBA" id="ARBA00023306"/>
    </source>
</evidence>
<feature type="coiled-coil region" evidence="8">
    <location>
        <begin position="999"/>
        <end position="1030"/>
    </location>
</feature>
<dbReference type="InterPro" id="IPR036277">
    <property type="entry name" value="SMC_hinge_sf"/>
</dbReference>
<feature type="compositionally biased region" description="Acidic residues" evidence="9">
    <location>
        <begin position="1064"/>
        <end position="1078"/>
    </location>
</feature>
<keyword evidence="3" id="KW-0132">Cell division</keyword>
<dbReference type="PIRSF" id="PIRSF005719">
    <property type="entry name" value="SMC"/>
    <property type="match status" value="1"/>
</dbReference>
<keyword evidence="7" id="KW-0131">Cell cycle</keyword>
<dbReference type="GO" id="GO:0005694">
    <property type="term" value="C:chromosome"/>
    <property type="evidence" value="ECO:0007669"/>
    <property type="project" value="InterPro"/>
</dbReference>
<feature type="coiled-coil region" evidence="8">
    <location>
        <begin position="181"/>
        <end position="366"/>
    </location>
</feature>
<dbReference type="Gene3D" id="3.30.70.1620">
    <property type="match status" value="1"/>
</dbReference>
<dbReference type="PANTHER" id="PTHR43977">
    <property type="entry name" value="STRUCTURAL MAINTENANCE OF CHROMOSOMES PROTEIN 3"/>
    <property type="match status" value="1"/>
</dbReference>
<dbReference type="GO" id="GO:0051301">
    <property type="term" value="P:cell division"/>
    <property type="evidence" value="ECO:0007669"/>
    <property type="project" value="UniProtKB-KW"/>
</dbReference>
<accession>A0A9P6U155</accession>
<reference evidence="11" key="1">
    <citation type="journal article" date="2020" name="Fungal Divers.">
        <title>Resolving the Mortierellaceae phylogeny through synthesis of multi-gene phylogenetics and phylogenomics.</title>
        <authorList>
            <person name="Vandepol N."/>
            <person name="Liber J."/>
            <person name="Desiro A."/>
            <person name="Na H."/>
            <person name="Kennedy M."/>
            <person name="Barry K."/>
            <person name="Grigoriev I.V."/>
            <person name="Miller A.N."/>
            <person name="O'Donnell K."/>
            <person name="Stajich J.E."/>
            <person name="Bonito G."/>
        </authorList>
    </citation>
    <scope>NUCLEOTIDE SEQUENCE</scope>
    <source>
        <strain evidence="11">BC1065</strain>
    </source>
</reference>
<dbReference type="CDD" id="cd03272">
    <property type="entry name" value="ABC_SMC3_euk"/>
    <property type="match status" value="1"/>
</dbReference>
<name>A0A9P6U155_9FUNG</name>
<dbReference type="GO" id="GO:0005524">
    <property type="term" value="F:ATP binding"/>
    <property type="evidence" value="ECO:0007669"/>
    <property type="project" value="InterPro"/>
</dbReference>
<dbReference type="Pfam" id="PF02463">
    <property type="entry name" value="SMC_N"/>
    <property type="match status" value="1"/>
</dbReference>
<protein>
    <submittedName>
        <fullName evidence="11">Structural maintenance of chromosomes protein 3</fullName>
    </submittedName>
</protein>
<evidence type="ECO:0000256" key="6">
    <source>
        <dbReference type="ARBA" id="ARBA00023242"/>
    </source>
</evidence>
<keyword evidence="6" id="KW-0539">Nucleus</keyword>
<organism evidence="11 12">
    <name type="scientific">Actinomortierella ambigua</name>
    <dbReference type="NCBI Taxonomy" id="1343610"/>
    <lineage>
        <taxon>Eukaryota</taxon>
        <taxon>Fungi</taxon>
        <taxon>Fungi incertae sedis</taxon>
        <taxon>Mucoromycota</taxon>
        <taxon>Mortierellomycotina</taxon>
        <taxon>Mortierellomycetes</taxon>
        <taxon>Mortierellales</taxon>
        <taxon>Mortierellaceae</taxon>
        <taxon>Actinomortierella</taxon>
    </lineage>
</organism>
<sequence length="1211" mass="139211">ITIQGFKSYKNQTVIEPFSGKHNVIVGRNGSGKSNFFAAIRFVLSDAYTNMGREERQSLLHEGSGEATMSAYVEIVFDNSDNRFPTGREELTLRRTIGLKKDEYSIDKKSATKTDVMNMLESAGFSRSNPYYIVPQGRITTLTNAKDNERLQLLKEVAGTRVYEQRRQESLKIVGETDGKRRNIDELLAFIEQRLGELEEEKEELKQFQEHDRRRRCLEYTIYSREQREINAALEEMEEEHVRELDGSSRQQQDANERETRIAAMERELMEIQQQKEILEAEKLQLEHELQTNVKDKALLELAIRDHEENDVHSLEGKRRNQEELTRLEQEIEVKEAELAQLVPEYQRQEQEESTQRAQLEAMEVQLQGLYAKQGRSGQFRTKAERDAWLRKEIQEIQGSHATLTTRRALMEQEMTTLNGKLTELEQAIQTIREKENARKASLVELEQELSALRTERDGLTDSRKELWREDAKMDTTLNSLREEYRKAERDLGSSMDKNTSAGLAAVARIAKLHNLEGVYGPLYELFDVDDQFNVAVNATAGASLFHVVVDNDGTASRVLEELAKEKAGRVTFMPLNRLHPKASTYPDATDAIPLIQKLRYDAKYAKAFEQVFGKALVCRTLEIAATYSRNYQLNGITLDGDRVDRKGALTGGYQDTRNSRLHAVKSIKAFQTKYQQAQERSAVVKQEIGGLDHKITQLLNQIQVLEVRRKQVLATRDRHADDYRRWLQDQSGLRDQIEAKQKLHRDVLSDLQTFEVQLETLQAELATTVMTPTLTAQEQRTMERLATETDALKQQLVLAASARAQTGTRKNIVEITLDSNLRPRLEELRAKLEGLHHHHPSRHHDHSRGGSVAEDDVDKRKRDLAATVRSMEAVRTRMAEIEREQESLEKRVVEKQGQVEALQTTRQDEARQLQRLQKEGERYVSRRHLLLRKKEECTKSIRELGVLPEEAFEKYQRMEGSKLVKLLHRVHEEVKKYGHVNKKAFEQYANFTKQRDTLHQRKAELDASEQAIRELIETLDQRKDEAIERTFKQVAKNFTEVFAKLVPAGRGRLIMQRKLDQSPEADDEDREDDEGQEEGVHSAIDNYSGIAIQVSFNSKMDEGLRMQQLSGGQKSLVALTLIFAIQQCDPAPFYLFDEIDANLDAAHRTAVASMIHTLSESAQFITTTFRQEMLANADKFYGVSFQNKVSVVECISKEDALEFVEQEQTH</sequence>
<evidence type="ECO:0000256" key="4">
    <source>
        <dbReference type="ARBA" id="ARBA00022776"/>
    </source>
</evidence>
<feature type="domain" description="SMC hinge" evidence="10">
    <location>
        <begin position="517"/>
        <end position="629"/>
    </location>
</feature>
<feature type="region of interest" description="Disordered" evidence="9">
    <location>
        <begin position="1057"/>
        <end position="1081"/>
    </location>
</feature>
<gene>
    <name evidence="11" type="primary">SMC3</name>
    <name evidence="11" type="ORF">DFQ27_006708</name>
</gene>
<evidence type="ECO:0000256" key="5">
    <source>
        <dbReference type="ARBA" id="ARBA00023054"/>
    </source>
</evidence>
<feature type="coiled-coil region" evidence="8">
    <location>
        <begin position="408"/>
        <end position="498"/>
    </location>
</feature>
<evidence type="ECO:0000256" key="2">
    <source>
        <dbReference type="ARBA" id="ARBA00005917"/>
    </source>
</evidence>
<evidence type="ECO:0000256" key="3">
    <source>
        <dbReference type="ARBA" id="ARBA00022618"/>
    </source>
</evidence>
<dbReference type="Gene3D" id="1.20.1060.20">
    <property type="match status" value="1"/>
</dbReference>
<dbReference type="GO" id="GO:0016887">
    <property type="term" value="F:ATP hydrolysis activity"/>
    <property type="evidence" value="ECO:0007669"/>
    <property type="project" value="InterPro"/>
</dbReference>
<dbReference type="Pfam" id="PF06470">
    <property type="entry name" value="SMC_hinge"/>
    <property type="match status" value="1"/>
</dbReference>
<evidence type="ECO:0000259" key="10">
    <source>
        <dbReference type="SMART" id="SM00968"/>
    </source>
</evidence>
<dbReference type="GO" id="GO:0005634">
    <property type="term" value="C:nucleus"/>
    <property type="evidence" value="ECO:0007669"/>
    <property type="project" value="UniProtKB-SubCell"/>
</dbReference>
<evidence type="ECO:0000256" key="8">
    <source>
        <dbReference type="SAM" id="Coils"/>
    </source>
</evidence>
<dbReference type="SUPFAM" id="SSF75553">
    <property type="entry name" value="Smc hinge domain"/>
    <property type="match status" value="1"/>
</dbReference>
<evidence type="ECO:0000313" key="11">
    <source>
        <dbReference type="EMBL" id="KAG0254731.1"/>
    </source>
</evidence>
<dbReference type="OrthoDB" id="5575062at2759"/>
<evidence type="ECO:0000256" key="9">
    <source>
        <dbReference type="SAM" id="MobiDB-lite"/>
    </source>
</evidence>
<dbReference type="GO" id="GO:0051276">
    <property type="term" value="P:chromosome organization"/>
    <property type="evidence" value="ECO:0007669"/>
    <property type="project" value="InterPro"/>
</dbReference>
<dbReference type="EMBL" id="JAAAJB010000500">
    <property type="protein sequence ID" value="KAG0254731.1"/>
    <property type="molecule type" value="Genomic_DNA"/>
</dbReference>
<dbReference type="GO" id="GO:0007059">
    <property type="term" value="P:chromosome segregation"/>
    <property type="evidence" value="ECO:0007669"/>
    <property type="project" value="UniProtKB-ARBA"/>
</dbReference>
<dbReference type="InterPro" id="IPR010935">
    <property type="entry name" value="SMC_hinge"/>
</dbReference>
<feature type="coiled-coil region" evidence="8">
    <location>
        <begin position="865"/>
        <end position="920"/>
    </location>
</feature>
<feature type="region of interest" description="Disordered" evidence="9">
    <location>
        <begin position="837"/>
        <end position="865"/>
    </location>
</feature>
<evidence type="ECO:0000256" key="1">
    <source>
        <dbReference type="ARBA" id="ARBA00004123"/>
    </source>
</evidence>
<comment type="caution">
    <text evidence="11">The sequence shown here is derived from an EMBL/GenBank/DDBJ whole genome shotgun (WGS) entry which is preliminary data.</text>
</comment>
<keyword evidence="5 8" id="KW-0175">Coiled coil</keyword>
<dbReference type="AlphaFoldDB" id="A0A9P6U155"/>
<comment type="subcellular location">
    <subcellularLocation>
        <location evidence="1">Nucleus</location>
    </subcellularLocation>
</comment>
<feature type="non-terminal residue" evidence="11">
    <location>
        <position position="1211"/>
    </location>
</feature>
<keyword evidence="4" id="KW-0498">Mitosis</keyword>
<comment type="similarity">
    <text evidence="2">Belongs to the SMC family. SMC3 subfamily.</text>
</comment>
<dbReference type="InterPro" id="IPR024704">
    <property type="entry name" value="SMC"/>
</dbReference>
<proteinExistence type="inferred from homology"/>
<dbReference type="Proteomes" id="UP000807716">
    <property type="component" value="Unassembled WGS sequence"/>
</dbReference>
<dbReference type="Gene3D" id="3.40.50.300">
    <property type="entry name" value="P-loop containing nucleotide triphosphate hydrolases"/>
    <property type="match status" value="2"/>
</dbReference>
<dbReference type="SMART" id="SM00968">
    <property type="entry name" value="SMC_hinge"/>
    <property type="match status" value="1"/>
</dbReference>
<keyword evidence="12" id="KW-1185">Reference proteome</keyword>
<feature type="compositionally biased region" description="Basic residues" evidence="9">
    <location>
        <begin position="837"/>
        <end position="847"/>
    </location>
</feature>
<dbReference type="InterPro" id="IPR003395">
    <property type="entry name" value="RecF/RecN/SMC_N"/>
</dbReference>